<dbReference type="Pfam" id="PF07291">
    <property type="entry name" value="MauE"/>
    <property type="match status" value="1"/>
</dbReference>
<dbReference type="eggNOG" id="COG2608">
    <property type="taxonomic scope" value="Bacteria"/>
</dbReference>
<evidence type="ECO:0000313" key="7">
    <source>
        <dbReference type="EMBL" id="EID76130.1"/>
    </source>
</evidence>
<feature type="transmembrane region" description="Helical" evidence="5">
    <location>
        <begin position="181"/>
        <end position="202"/>
    </location>
</feature>
<gene>
    <name evidence="7" type="ORF">W5A_04269</name>
</gene>
<reference evidence="7 8" key="1">
    <citation type="journal article" date="2012" name="J. Bacteriol.">
        <title>Genome Sequence of the Halotolerant Bacterium Imtechella halotolerans K1T.</title>
        <authorList>
            <person name="Kumar S."/>
            <person name="Vikram S."/>
            <person name="Subramanian S."/>
            <person name="Raghava G.P."/>
            <person name="Pinnaka A.K."/>
        </authorList>
    </citation>
    <scope>NUCLEOTIDE SEQUENCE [LARGE SCALE GENOMIC DNA]</scope>
    <source>
        <strain evidence="7 8">K1</strain>
    </source>
</reference>
<dbReference type="OrthoDB" id="1521937at2"/>
<dbReference type="CDD" id="cd00371">
    <property type="entry name" value="HMA"/>
    <property type="match status" value="1"/>
</dbReference>
<dbReference type="InterPro" id="IPR009908">
    <property type="entry name" value="Methylamine_util_MauE"/>
</dbReference>
<evidence type="ECO:0000256" key="5">
    <source>
        <dbReference type="SAM" id="Phobius"/>
    </source>
</evidence>
<keyword evidence="4 5" id="KW-0472">Membrane</keyword>
<dbReference type="InterPro" id="IPR036163">
    <property type="entry name" value="HMA_dom_sf"/>
</dbReference>
<evidence type="ECO:0000256" key="3">
    <source>
        <dbReference type="ARBA" id="ARBA00022989"/>
    </source>
</evidence>
<dbReference type="GO" id="GO:0030416">
    <property type="term" value="P:methylamine metabolic process"/>
    <property type="evidence" value="ECO:0007669"/>
    <property type="project" value="InterPro"/>
</dbReference>
<name>I0WIB4_9FLAO</name>
<dbReference type="EMBL" id="AJJU01000003">
    <property type="protein sequence ID" value="EID76130.1"/>
    <property type="molecule type" value="Genomic_DNA"/>
</dbReference>
<comment type="caution">
    <text evidence="7">The sequence shown here is derived from an EMBL/GenBank/DDBJ whole genome shotgun (WGS) entry which is preliminary data.</text>
</comment>
<dbReference type="Gene3D" id="3.30.70.100">
    <property type="match status" value="1"/>
</dbReference>
<feature type="transmembrane region" description="Helical" evidence="5">
    <location>
        <begin position="157"/>
        <end position="175"/>
    </location>
</feature>
<dbReference type="AlphaFoldDB" id="I0WIB4"/>
<proteinExistence type="predicted"/>
<dbReference type="Proteomes" id="UP000005938">
    <property type="component" value="Unassembled WGS sequence"/>
</dbReference>
<evidence type="ECO:0000256" key="1">
    <source>
        <dbReference type="ARBA" id="ARBA00004141"/>
    </source>
</evidence>
<keyword evidence="8" id="KW-1185">Reference proteome</keyword>
<dbReference type="SUPFAM" id="SSF55008">
    <property type="entry name" value="HMA, heavy metal-associated domain"/>
    <property type="match status" value="1"/>
</dbReference>
<evidence type="ECO:0000259" key="6">
    <source>
        <dbReference type="PROSITE" id="PS50846"/>
    </source>
</evidence>
<keyword evidence="3 5" id="KW-1133">Transmembrane helix</keyword>
<evidence type="ECO:0000256" key="4">
    <source>
        <dbReference type="ARBA" id="ARBA00023136"/>
    </source>
</evidence>
<keyword evidence="2 5" id="KW-0812">Transmembrane</keyword>
<dbReference type="STRING" id="946077.W5A_04269"/>
<dbReference type="GO" id="GO:0046872">
    <property type="term" value="F:metal ion binding"/>
    <property type="evidence" value="ECO:0007669"/>
    <property type="project" value="InterPro"/>
</dbReference>
<feature type="domain" description="HMA" evidence="6">
    <location>
        <begin position="1"/>
        <end position="65"/>
    </location>
</feature>
<protein>
    <recommendedName>
        <fullName evidence="6">HMA domain-containing protein</fullName>
    </recommendedName>
</protein>
<organism evidence="7 8">
    <name type="scientific">Imtechella halotolerans K1</name>
    <dbReference type="NCBI Taxonomy" id="946077"/>
    <lineage>
        <taxon>Bacteria</taxon>
        <taxon>Pseudomonadati</taxon>
        <taxon>Bacteroidota</taxon>
        <taxon>Flavobacteriia</taxon>
        <taxon>Flavobacteriales</taxon>
        <taxon>Flavobacteriaceae</taxon>
        <taxon>Imtechella</taxon>
    </lineage>
</organism>
<dbReference type="InterPro" id="IPR006121">
    <property type="entry name" value="HMA_dom"/>
</dbReference>
<evidence type="ECO:0000256" key="2">
    <source>
        <dbReference type="ARBA" id="ARBA00022692"/>
    </source>
</evidence>
<accession>I0WIB4</accession>
<dbReference type="RefSeq" id="WP_008237809.1">
    <property type="nucleotide sequence ID" value="NZ_AJJU01000003.1"/>
</dbReference>
<feature type="transmembrane region" description="Helical" evidence="5">
    <location>
        <begin position="118"/>
        <end position="136"/>
    </location>
</feature>
<comment type="subcellular location">
    <subcellularLocation>
        <location evidence="1">Membrane</location>
        <topology evidence="1">Multi-pass membrane protein</topology>
    </subcellularLocation>
</comment>
<sequence>MTHTYTITGMTGKGCQSSVEESLKKVDGVLQAKVDLKREEVQITMESHIPLEYFQKILAPNYGITIKDSGNVFAKATVLPPGLQKSEWQQLFPMFLILGYISVVSVLMNINSLVVSNIILQFLGLYYVVFSFFKLLDLNGFSISFAMYDAIAKYVPIYGKIYPFLEVAIGVLLLLKYQLILALVTAIFTLGATTIGVIRVLMEKKQLRCVSLGTTLNIPLTKAILIEKMVILFMACWMLINL</sequence>
<dbReference type="PROSITE" id="PS50846">
    <property type="entry name" value="HMA_2"/>
    <property type="match status" value="1"/>
</dbReference>
<dbReference type="GO" id="GO:0016020">
    <property type="term" value="C:membrane"/>
    <property type="evidence" value="ECO:0007669"/>
    <property type="project" value="UniProtKB-SubCell"/>
</dbReference>
<evidence type="ECO:0000313" key="8">
    <source>
        <dbReference type="Proteomes" id="UP000005938"/>
    </source>
</evidence>
<dbReference type="Pfam" id="PF00403">
    <property type="entry name" value="HMA"/>
    <property type="match status" value="1"/>
</dbReference>
<feature type="transmembrane region" description="Helical" evidence="5">
    <location>
        <begin position="91"/>
        <end position="112"/>
    </location>
</feature>
<dbReference type="PATRIC" id="fig|946077.3.peg.870"/>